<gene>
    <name evidence="11" type="primary">GATA15</name>
    <name evidence="11" type="ORF">KSP39_PZI004137</name>
</gene>
<dbReference type="EMBL" id="JBBWWQ010000003">
    <property type="protein sequence ID" value="KAK8951200.1"/>
    <property type="molecule type" value="Genomic_DNA"/>
</dbReference>
<evidence type="ECO:0000256" key="8">
    <source>
        <dbReference type="PROSITE-ProRule" id="PRU00094"/>
    </source>
</evidence>
<evidence type="ECO:0000256" key="4">
    <source>
        <dbReference type="ARBA" id="ARBA00023015"/>
    </source>
</evidence>
<dbReference type="GO" id="GO:0006355">
    <property type="term" value="P:regulation of DNA-templated transcription"/>
    <property type="evidence" value="ECO:0007669"/>
    <property type="project" value="InterPro"/>
</dbReference>
<protein>
    <submittedName>
        <fullName evidence="11">GATA transcription factor 15</fullName>
    </submittedName>
</protein>
<dbReference type="PROSITE" id="PS50114">
    <property type="entry name" value="GATA_ZN_FINGER_2"/>
    <property type="match status" value="1"/>
</dbReference>
<reference evidence="11 12" key="1">
    <citation type="journal article" date="2022" name="Nat. Plants">
        <title>Genomes of leafy and leafless Platanthera orchids illuminate the evolution of mycoheterotrophy.</title>
        <authorList>
            <person name="Li M.H."/>
            <person name="Liu K.W."/>
            <person name="Li Z."/>
            <person name="Lu H.C."/>
            <person name="Ye Q.L."/>
            <person name="Zhang D."/>
            <person name="Wang J.Y."/>
            <person name="Li Y.F."/>
            <person name="Zhong Z.M."/>
            <person name="Liu X."/>
            <person name="Yu X."/>
            <person name="Liu D.K."/>
            <person name="Tu X.D."/>
            <person name="Liu B."/>
            <person name="Hao Y."/>
            <person name="Liao X.Y."/>
            <person name="Jiang Y.T."/>
            <person name="Sun W.H."/>
            <person name="Chen J."/>
            <person name="Chen Y.Q."/>
            <person name="Ai Y."/>
            <person name="Zhai J.W."/>
            <person name="Wu S.S."/>
            <person name="Zhou Z."/>
            <person name="Hsiao Y.Y."/>
            <person name="Wu W.L."/>
            <person name="Chen Y.Y."/>
            <person name="Lin Y.F."/>
            <person name="Hsu J.L."/>
            <person name="Li C.Y."/>
            <person name="Wang Z.W."/>
            <person name="Zhao X."/>
            <person name="Zhong W.Y."/>
            <person name="Ma X.K."/>
            <person name="Ma L."/>
            <person name="Huang J."/>
            <person name="Chen G.Z."/>
            <person name="Huang M.Z."/>
            <person name="Huang L."/>
            <person name="Peng D.H."/>
            <person name="Luo Y.B."/>
            <person name="Zou S.Q."/>
            <person name="Chen S.P."/>
            <person name="Lan S."/>
            <person name="Tsai W.C."/>
            <person name="Van de Peer Y."/>
            <person name="Liu Z.J."/>
        </authorList>
    </citation>
    <scope>NUCLEOTIDE SEQUENCE [LARGE SCALE GENOMIC DNA]</scope>
    <source>
        <strain evidence="11">Lor287</strain>
    </source>
</reference>
<dbReference type="Pfam" id="PF00320">
    <property type="entry name" value="GATA"/>
    <property type="match status" value="1"/>
</dbReference>
<keyword evidence="1" id="KW-0479">Metal-binding</keyword>
<evidence type="ECO:0000256" key="6">
    <source>
        <dbReference type="ARBA" id="ARBA00024019"/>
    </source>
</evidence>
<dbReference type="GO" id="GO:0008270">
    <property type="term" value="F:zinc ion binding"/>
    <property type="evidence" value="ECO:0007669"/>
    <property type="project" value="UniProtKB-KW"/>
</dbReference>
<comment type="caution">
    <text evidence="11">The sequence shown here is derived from an EMBL/GenBank/DDBJ whole genome shotgun (WGS) entry which is preliminary data.</text>
</comment>
<dbReference type="InterPro" id="IPR000679">
    <property type="entry name" value="Znf_GATA"/>
</dbReference>
<evidence type="ECO:0000256" key="3">
    <source>
        <dbReference type="ARBA" id="ARBA00022833"/>
    </source>
</evidence>
<evidence type="ECO:0000256" key="7">
    <source>
        <dbReference type="ARBA" id="ARBA00037539"/>
    </source>
</evidence>
<dbReference type="AlphaFoldDB" id="A0AAP0BWW1"/>
<comment type="similarity">
    <text evidence="6">Belongs to the type IV zinc-finger family. Class B subfamily.</text>
</comment>
<dbReference type="GO" id="GO:0043565">
    <property type="term" value="F:sequence-specific DNA binding"/>
    <property type="evidence" value="ECO:0007669"/>
    <property type="project" value="InterPro"/>
</dbReference>
<evidence type="ECO:0000256" key="1">
    <source>
        <dbReference type="ARBA" id="ARBA00022723"/>
    </source>
</evidence>
<dbReference type="Proteomes" id="UP001418222">
    <property type="component" value="Unassembled WGS sequence"/>
</dbReference>
<dbReference type="PANTHER" id="PTHR47172:SF24">
    <property type="entry name" value="GATA ZINC FINGER DOMAIN-CONTAINING PROTEIN 14-RELATED"/>
    <property type="match status" value="1"/>
</dbReference>
<proteinExistence type="inferred from homology"/>
<keyword evidence="4" id="KW-0805">Transcription regulation</keyword>
<keyword evidence="3" id="KW-0862">Zinc</keyword>
<evidence type="ECO:0000256" key="5">
    <source>
        <dbReference type="ARBA" id="ARBA00023163"/>
    </source>
</evidence>
<organism evidence="11 12">
    <name type="scientific">Platanthera zijinensis</name>
    <dbReference type="NCBI Taxonomy" id="2320716"/>
    <lineage>
        <taxon>Eukaryota</taxon>
        <taxon>Viridiplantae</taxon>
        <taxon>Streptophyta</taxon>
        <taxon>Embryophyta</taxon>
        <taxon>Tracheophyta</taxon>
        <taxon>Spermatophyta</taxon>
        <taxon>Magnoliopsida</taxon>
        <taxon>Liliopsida</taxon>
        <taxon>Asparagales</taxon>
        <taxon>Orchidaceae</taxon>
        <taxon>Orchidoideae</taxon>
        <taxon>Orchideae</taxon>
        <taxon>Orchidinae</taxon>
        <taxon>Platanthera</taxon>
    </lineage>
</organism>
<dbReference type="InterPro" id="IPR013088">
    <property type="entry name" value="Znf_NHR/GATA"/>
</dbReference>
<name>A0AAP0BWW1_9ASPA</name>
<dbReference type="CDD" id="cd00202">
    <property type="entry name" value="ZnF_GATA"/>
    <property type="match status" value="1"/>
</dbReference>
<feature type="domain" description="GATA-type" evidence="10">
    <location>
        <begin position="38"/>
        <end position="100"/>
    </location>
</feature>
<feature type="compositionally biased region" description="Basic and acidic residues" evidence="9">
    <location>
        <begin position="91"/>
        <end position="116"/>
    </location>
</feature>
<feature type="region of interest" description="Disordered" evidence="9">
    <location>
        <begin position="85"/>
        <end position="116"/>
    </location>
</feature>
<feature type="region of interest" description="Disordered" evidence="9">
    <location>
        <begin position="1"/>
        <end position="42"/>
    </location>
</feature>
<evidence type="ECO:0000313" key="12">
    <source>
        <dbReference type="Proteomes" id="UP001418222"/>
    </source>
</evidence>
<dbReference type="SUPFAM" id="SSF57716">
    <property type="entry name" value="Glucocorticoid receptor-like (DNA-binding domain)"/>
    <property type="match status" value="1"/>
</dbReference>
<dbReference type="PANTHER" id="PTHR47172">
    <property type="entry name" value="OS01G0976800 PROTEIN"/>
    <property type="match status" value="1"/>
</dbReference>
<dbReference type="Gene3D" id="3.30.50.10">
    <property type="entry name" value="Erythroid Transcription Factor GATA-1, subunit A"/>
    <property type="match status" value="1"/>
</dbReference>
<evidence type="ECO:0000256" key="9">
    <source>
        <dbReference type="SAM" id="MobiDB-lite"/>
    </source>
</evidence>
<keyword evidence="2 8" id="KW-0863">Zinc-finger</keyword>
<evidence type="ECO:0000259" key="10">
    <source>
        <dbReference type="PROSITE" id="PS50114"/>
    </source>
</evidence>
<sequence>MSEAQVSGSRMDVCDEKASGSIDPSADPSNADSDVSASSGLKSCADCQATKTPLWRGGPSGPKRHIFYCPQSLCNACGIRYRKKRRPVMGSKERDMAGERSKAASARDKREEKRDSMNERMKSLEMTMMGFRGEIFWKLSGIIRKKNRRTLREEEEAAILLMAISSGFVYA</sequence>
<dbReference type="SMART" id="SM00401">
    <property type="entry name" value="ZnF_GATA"/>
    <property type="match status" value="1"/>
</dbReference>
<accession>A0AAP0BWW1</accession>
<evidence type="ECO:0000313" key="11">
    <source>
        <dbReference type="EMBL" id="KAK8951200.1"/>
    </source>
</evidence>
<feature type="compositionally biased region" description="Low complexity" evidence="9">
    <location>
        <begin position="21"/>
        <end position="39"/>
    </location>
</feature>
<keyword evidence="12" id="KW-1185">Reference proteome</keyword>
<evidence type="ECO:0000256" key="2">
    <source>
        <dbReference type="ARBA" id="ARBA00022771"/>
    </source>
</evidence>
<keyword evidence="5" id="KW-0804">Transcription</keyword>
<comment type="function">
    <text evidence="7">Transcriptional regulator that specifically binds 5'-GATA-3' or 5'-GAT-3' motifs within gene promoters.</text>
</comment>